<name>A0A409YTC1_9AGAR</name>
<comment type="caution">
    <text evidence="1">The sequence shown here is derived from an EMBL/GenBank/DDBJ whole genome shotgun (WGS) entry which is preliminary data.</text>
</comment>
<protein>
    <submittedName>
        <fullName evidence="1">Uncharacterized protein</fullName>
    </submittedName>
</protein>
<dbReference type="EMBL" id="NHYE01000361">
    <property type="protein sequence ID" value="PPR06219.1"/>
    <property type="molecule type" value="Genomic_DNA"/>
</dbReference>
<proteinExistence type="predicted"/>
<evidence type="ECO:0000313" key="1">
    <source>
        <dbReference type="EMBL" id="PPR06219.1"/>
    </source>
</evidence>
<dbReference type="AlphaFoldDB" id="A0A409YTC1"/>
<gene>
    <name evidence="1" type="ORF">CVT26_005479</name>
</gene>
<keyword evidence="2" id="KW-1185">Reference proteome</keyword>
<dbReference type="Proteomes" id="UP000284706">
    <property type="component" value="Unassembled WGS sequence"/>
</dbReference>
<sequence>MSTAEVDTSVIRSKPYNIPSTSHTTSDRKTDFFINFLGSCEPQLLRYLANFEIFGSDEASLRGIARDPAWTGEKRRGLIRDILAITGEAPEMHVRILDNQLDKFFS</sequence>
<reference evidence="1 2" key="1">
    <citation type="journal article" date="2018" name="Evol. Lett.">
        <title>Horizontal gene cluster transfer increased hallucinogenic mushroom diversity.</title>
        <authorList>
            <person name="Reynolds H.T."/>
            <person name="Vijayakumar V."/>
            <person name="Gluck-Thaler E."/>
            <person name="Korotkin H.B."/>
            <person name="Matheny P.B."/>
            <person name="Slot J.C."/>
        </authorList>
    </citation>
    <scope>NUCLEOTIDE SEQUENCE [LARGE SCALE GENOMIC DNA]</scope>
    <source>
        <strain evidence="1 2">SRW20</strain>
    </source>
</reference>
<organism evidence="1 2">
    <name type="scientific">Gymnopilus dilepis</name>
    <dbReference type="NCBI Taxonomy" id="231916"/>
    <lineage>
        <taxon>Eukaryota</taxon>
        <taxon>Fungi</taxon>
        <taxon>Dikarya</taxon>
        <taxon>Basidiomycota</taxon>
        <taxon>Agaricomycotina</taxon>
        <taxon>Agaricomycetes</taxon>
        <taxon>Agaricomycetidae</taxon>
        <taxon>Agaricales</taxon>
        <taxon>Agaricineae</taxon>
        <taxon>Hymenogastraceae</taxon>
        <taxon>Gymnopilus</taxon>
    </lineage>
</organism>
<evidence type="ECO:0000313" key="2">
    <source>
        <dbReference type="Proteomes" id="UP000284706"/>
    </source>
</evidence>
<accession>A0A409YTC1</accession>
<dbReference type="InParanoid" id="A0A409YTC1"/>